<dbReference type="RefSeq" id="WP_162085992.1">
    <property type="nucleotide sequence ID" value="NZ_AP021881.1"/>
</dbReference>
<sequence>MESQLNSLEIKLTQLVELCQNLRAENQKLRQQVAVANDQNKQLGERVIYARTRMENLLSNIPEGEV</sequence>
<name>A0A809S585_9PROT</name>
<feature type="coiled-coil region" evidence="1">
    <location>
        <begin position="5"/>
        <end position="46"/>
    </location>
</feature>
<evidence type="ECO:0000313" key="2">
    <source>
        <dbReference type="EMBL" id="BBP02348.1"/>
    </source>
</evidence>
<dbReference type="EMBL" id="AP021881">
    <property type="protein sequence ID" value="BBP02348.1"/>
    <property type="molecule type" value="Genomic_DNA"/>
</dbReference>
<proteinExistence type="predicted"/>
<organism evidence="2 3">
    <name type="scientific">Sulfuriferula nivalis</name>
    <dbReference type="NCBI Taxonomy" id="2675298"/>
    <lineage>
        <taxon>Bacteria</taxon>
        <taxon>Pseudomonadati</taxon>
        <taxon>Pseudomonadota</taxon>
        <taxon>Betaproteobacteria</taxon>
        <taxon>Nitrosomonadales</taxon>
        <taxon>Sulfuricellaceae</taxon>
        <taxon>Sulfuriferula</taxon>
    </lineage>
</organism>
<gene>
    <name evidence="2" type="ORF">SFSGTM_30560</name>
</gene>
<evidence type="ECO:0000313" key="3">
    <source>
        <dbReference type="Proteomes" id="UP000463939"/>
    </source>
</evidence>
<keyword evidence="3" id="KW-1185">Reference proteome</keyword>
<dbReference type="KEGG" id="sniv:SFSGTM_30560"/>
<evidence type="ECO:0000256" key="1">
    <source>
        <dbReference type="SAM" id="Coils"/>
    </source>
</evidence>
<evidence type="ECO:0008006" key="4">
    <source>
        <dbReference type="Google" id="ProtNLM"/>
    </source>
</evidence>
<dbReference type="Proteomes" id="UP000463939">
    <property type="component" value="Chromosome"/>
</dbReference>
<accession>A0A809S585</accession>
<reference evidence="3" key="1">
    <citation type="submission" date="2019-11" db="EMBL/GenBank/DDBJ databases">
        <title>Isolation and characterization of a novel species in the genus Sulfuriferula.</title>
        <authorList>
            <person name="Mochizuki J."/>
            <person name="Kojima H."/>
            <person name="Fukui M."/>
        </authorList>
    </citation>
    <scope>NUCLEOTIDE SEQUENCE [LARGE SCALE GENOMIC DNA]</scope>
    <source>
        <strain evidence="3">SGTM</strain>
    </source>
</reference>
<keyword evidence="1" id="KW-0175">Coiled coil</keyword>
<dbReference type="AlphaFoldDB" id="A0A809S585"/>
<protein>
    <recommendedName>
        <fullName evidence="4">TIGR02449 family protein</fullName>
    </recommendedName>
</protein>